<dbReference type="Proteomes" id="UP000019491">
    <property type="component" value="Unassembled WGS sequence"/>
</dbReference>
<evidence type="ECO:0000256" key="1">
    <source>
        <dbReference type="SAM" id="Phobius"/>
    </source>
</evidence>
<accession>X0QCL6</accession>
<evidence type="ECO:0000313" key="3">
    <source>
        <dbReference type="Proteomes" id="UP000019491"/>
    </source>
</evidence>
<keyword evidence="1" id="KW-0812">Transmembrane</keyword>
<feature type="transmembrane region" description="Helical" evidence="1">
    <location>
        <begin position="12"/>
        <end position="30"/>
    </location>
</feature>
<sequence>MKGRKYNMFRLSWAIALAFTIALLCGILIVTRDLSITNDTFKDGVAQAKIVDSTTNDALAGAKELPPANESINQGLPEVVGVLDSLTRADHTLGELGTQLQALGDALQSADAPLGGIIDAGASATDQANAAAVPAEQIAHTLADADAKVRALAPLLDQSLALGQTIDQKLRIALILPVIGN</sequence>
<reference evidence="2 3" key="1">
    <citation type="submission" date="2014-02" db="EMBL/GenBank/DDBJ databases">
        <title>Whole genome shotgun sequence of Rhodococcus wratislaviensis NBRC 100605.</title>
        <authorList>
            <person name="Hosoyama A."/>
            <person name="Tsuchikane K."/>
            <person name="Yoshida I."/>
            <person name="Ohji S."/>
            <person name="Ichikawa N."/>
            <person name="Yamazoe A."/>
            <person name="Fujita N."/>
        </authorList>
    </citation>
    <scope>NUCLEOTIDE SEQUENCE [LARGE SCALE GENOMIC DNA]</scope>
    <source>
        <strain evidence="2 3">NBRC 100605</strain>
    </source>
</reference>
<dbReference type="AlphaFoldDB" id="X0QCL6"/>
<name>X0QCL6_RHOWR</name>
<dbReference type="EMBL" id="BAWF01000057">
    <property type="protein sequence ID" value="GAF48646.1"/>
    <property type="molecule type" value="Genomic_DNA"/>
</dbReference>
<organism evidence="2 3">
    <name type="scientific">Rhodococcus wratislaviensis NBRC 100605</name>
    <dbReference type="NCBI Taxonomy" id="1219028"/>
    <lineage>
        <taxon>Bacteria</taxon>
        <taxon>Bacillati</taxon>
        <taxon>Actinomycetota</taxon>
        <taxon>Actinomycetes</taxon>
        <taxon>Mycobacteriales</taxon>
        <taxon>Nocardiaceae</taxon>
        <taxon>Rhodococcus</taxon>
    </lineage>
</organism>
<protein>
    <submittedName>
        <fullName evidence="2">Uncharacterized protein</fullName>
    </submittedName>
</protein>
<keyword evidence="1" id="KW-0472">Membrane</keyword>
<evidence type="ECO:0000313" key="2">
    <source>
        <dbReference type="EMBL" id="GAF48646.1"/>
    </source>
</evidence>
<proteinExistence type="predicted"/>
<keyword evidence="3" id="KW-1185">Reference proteome</keyword>
<keyword evidence="1" id="KW-1133">Transmembrane helix</keyword>
<gene>
    <name evidence="2" type="ORF">RW1_057_00160</name>
</gene>
<comment type="caution">
    <text evidence="2">The sequence shown here is derived from an EMBL/GenBank/DDBJ whole genome shotgun (WGS) entry which is preliminary data.</text>
</comment>